<sequence length="167" mass="19642">MSDNSSRADNQQVSRNVYDDYFSGFVDGEGCFYVGFGKRSDLPLGWQIITEFHVSQNPGSKSVLEMLQKRLGCGYLKPNHAASRSDKTWILIVKERKDLISKVIPFFDHYPLQTTKHTDYRIFKKVIEMIEKKRHLKKEGFRDIVNLVFSNKRETNKRYTKKMLLHF</sequence>
<gene>
    <name evidence="2" type="ORF">UW52_C0072G0003</name>
</gene>
<organism evidence="2 3">
    <name type="scientific">Candidatus Gottesmanbacteria bacterium GW2011_GWA1_44_24b</name>
    <dbReference type="NCBI Taxonomy" id="1618437"/>
    <lineage>
        <taxon>Bacteria</taxon>
        <taxon>Candidatus Gottesmaniibacteriota</taxon>
    </lineage>
</organism>
<accession>A0A0G1KL59</accession>
<keyword evidence="2" id="KW-0255">Endonuclease</keyword>
<feature type="domain" description="Homing endonuclease LAGLIDADG" evidence="1">
    <location>
        <begin position="22"/>
        <end position="126"/>
    </location>
</feature>
<dbReference type="AlphaFoldDB" id="A0A0G1KL59"/>
<dbReference type="InterPro" id="IPR004860">
    <property type="entry name" value="LAGLIDADG_dom"/>
</dbReference>
<evidence type="ECO:0000313" key="2">
    <source>
        <dbReference type="EMBL" id="KKT57037.1"/>
    </source>
</evidence>
<dbReference type="EMBL" id="LCIQ01000072">
    <property type="protein sequence ID" value="KKT57037.1"/>
    <property type="molecule type" value="Genomic_DNA"/>
</dbReference>
<dbReference type="Proteomes" id="UP000034521">
    <property type="component" value="Unassembled WGS sequence"/>
</dbReference>
<evidence type="ECO:0000259" key="1">
    <source>
        <dbReference type="Pfam" id="PF00961"/>
    </source>
</evidence>
<proteinExistence type="predicted"/>
<protein>
    <submittedName>
        <fullName evidence="2">LAGLIDADG homing endonuclease</fullName>
    </submittedName>
</protein>
<keyword evidence="2" id="KW-0378">Hydrolase</keyword>
<comment type="caution">
    <text evidence="2">The sequence shown here is derived from an EMBL/GenBank/DDBJ whole genome shotgun (WGS) entry which is preliminary data.</text>
</comment>
<dbReference type="InterPro" id="IPR051289">
    <property type="entry name" value="LAGLIDADG_Endonuclease"/>
</dbReference>
<keyword evidence="2" id="KW-0540">Nuclease</keyword>
<reference evidence="2 3" key="1">
    <citation type="journal article" date="2015" name="Nature">
        <title>rRNA introns, odd ribosomes, and small enigmatic genomes across a large radiation of phyla.</title>
        <authorList>
            <person name="Brown C.T."/>
            <person name="Hug L.A."/>
            <person name="Thomas B.C."/>
            <person name="Sharon I."/>
            <person name="Castelle C.J."/>
            <person name="Singh A."/>
            <person name="Wilkins M.J."/>
            <person name="Williams K.H."/>
            <person name="Banfield J.F."/>
        </authorList>
    </citation>
    <scope>NUCLEOTIDE SEQUENCE [LARGE SCALE GENOMIC DNA]</scope>
</reference>
<evidence type="ECO:0000313" key="3">
    <source>
        <dbReference type="Proteomes" id="UP000034521"/>
    </source>
</evidence>
<dbReference type="InterPro" id="IPR027434">
    <property type="entry name" value="Homing_endonucl"/>
</dbReference>
<dbReference type="PANTHER" id="PTHR36181">
    <property type="entry name" value="INTRON-ENCODED ENDONUCLEASE AI3-RELATED"/>
    <property type="match status" value="1"/>
</dbReference>
<dbReference type="SUPFAM" id="SSF55608">
    <property type="entry name" value="Homing endonucleases"/>
    <property type="match status" value="1"/>
</dbReference>
<dbReference type="PANTHER" id="PTHR36181:SF2">
    <property type="entry name" value="INTRON-ENCODED ENDONUCLEASE AI3-RELATED"/>
    <property type="match status" value="1"/>
</dbReference>
<dbReference type="GO" id="GO:0004519">
    <property type="term" value="F:endonuclease activity"/>
    <property type="evidence" value="ECO:0007669"/>
    <property type="project" value="UniProtKB-KW"/>
</dbReference>
<name>A0A0G1KL59_9BACT</name>
<dbReference type="Pfam" id="PF00961">
    <property type="entry name" value="LAGLIDADG_1"/>
    <property type="match status" value="1"/>
</dbReference>
<dbReference type="Gene3D" id="3.10.28.10">
    <property type="entry name" value="Homing endonucleases"/>
    <property type="match status" value="1"/>
</dbReference>